<dbReference type="SUPFAM" id="SSF56349">
    <property type="entry name" value="DNA breaking-rejoining enzymes"/>
    <property type="match status" value="1"/>
</dbReference>
<evidence type="ECO:0000259" key="8">
    <source>
        <dbReference type="PROSITE" id="PS51900"/>
    </source>
</evidence>
<evidence type="ECO:0000313" key="9">
    <source>
        <dbReference type="EMBL" id="WMT79869.1"/>
    </source>
</evidence>
<dbReference type="Pfam" id="PF14657">
    <property type="entry name" value="Arm-DNA-bind_4"/>
    <property type="match status" value="1"/>
</dbReference>
<dbReference type="InterPro" id="IPR050090">
    <property type="entry name" value="Tyrosine_recombinase_XerCD"/>
</dbReference>
<evidence type="ECO:0000256" key="6">
    <source>
        <dbReference type="PROSITE-ProRule" id="PRU01248"/>
    </source>
</evidence>
<dbReference type="InterPro" id="IPR028259">
    <property type="entry name" value="AP2-like_int_N"/>
</dbReference>
<dbReference type="RefSeq" id="WP_228106596.1">
    <property type="nucleotide sequence ID" value="NZ_CP101637.1"/>
</dbReference>
<dbReference type="PROSITE" id="PS51900">
    <property type="entry name" value="CB"/>
    <property type="match status" value="1"/>
</dbReference>
<accession>A0ABY9PXX5</accession>
<dbReference type="Pfam" id="PF00589">
    <property type="entry name" value="Phage_integrase"/>
    <property type="match status" value="1"/>
</dbReference>
<dbReference type="InterPro" id="IPR004107">
    <property type="entry name" value="Integrase_SAM-like_N"/>
</dbReference>
<comment type="function">
    <text evidence="1">Site-specific tyrosine recombinase, which acts by catalyzing the cutting and rejoining of the recombining DNA molecules.</text>
</comment>
<keyword evidence="4 6" id="KW-0238">DNA-binding</keyword>
<feature type="domain" description="Core-binding (CB)" evidence="8">
    <location>
        <begin position="63"/>
        <end position="148"/>
    </location>
</feature>
<keyword evidence="5" id="KW-0233">DNA recombination</keyword>
<dbReference type="Pfam" id="PF14659">
    <property type="entry name" value="Phage_int_SAM_3"/>
    <property type="match status" value="1"/>
</dbReference>
<dbReference type="EMBL" id="CP101637">
    <property type="protein sequence ID" value="WMT79869.1"/>
    <property type="molecule type" value="Genomic_DNA"/>
</dbReference>
<dbReference type="CDD" id="cd01189">
    <property type="entry name" value="INT_ICEBs1_C_like"/>
    <property type="match status" value="1"/>
</dbReference>
<dbReference type="InterPro" id="IPR044068">
    <property type="entry name" value="CB"/>
</dbReference>
<feature type="domain" description="Tyr recombinase" evidence="7">
    <location>
        <begin position="170"/>
        <end position="367"/>
    </location>
</feature>
<evidence type="ECO:0000256" key="1">
    <source>
        <dbReference type="ARBA" id="ARBA00003283"/>
    </source>
</evidence>
<evidence type="ECO:0000256" key="2">
    <source>
        <dbReference type="ARBA" id="ARBA00008857"/>
    </source>
</evidence>
<dbReference type="InterPro" id="IPR002104">
    <property type="entry name" value="Integrase_catalytic"/>
</dbReference>
<evidence type="ECO:0000313" key="10">
    <source>
        <dbReference type="Proteomes" id="UP001235030"/>
    </source>
</evidence>
<evidence type="ECO:0000256" key="5">
    <source>
        <dbReference type="ARBA" id="ARBA00023172"/>
    </source>
</evidence>
<dbReference type="Gene3D" id="1.10.150.130">
    <property type="match status" value="1"/>
</dbReference>
<organism evidence="9 10">
    <name type="scientific">Terrisporobacter mayombei</name>
    <dbReference type="NCBI Taxonomy" id="1541"/>
    <lineage>
        <taxon>Bacteria</taxon>
        <taxon>Bacillati</taxon>
        <taxon>Bacillota</taxon>
        <taxon>Clostridia</taxon>
        <taxon>Peptostreptococcales</taxon>
        <taxon>Peptostreptococcaceae</taxon>
        <taxon>Terrisporobacter</taxon>
    </lineage>
</organism>
<comment type="similarity">
    <text evidence="2">Belongs to the 'phage' integrase family.</text>
</comment>
<gene>
    <name evidence="9" type="primary">xerC_1</name>
    <name evidence="9" type="ORF">TEMA_01400</name>
</gene>
<dbReference type="InterPro" id="IPR011010">
    <property type="entry name" value="DNA_brk_join_enz"/>
</dbReference>
<dbReference type="InterPro" id="IPR013762">
    <property type="entry name" value="Integrase-like_cat_sf"/>
</dbReference>
<protein>
    <submittedName>
        <fullName evidence="9">Tyrosine recombinase XerC</fullName>
    </submittedName>
</protein>
<sequence length="374" mass="43677">MNNIKSAYVRTRNNKYCVYVDYIDDITGKKKQKNHGSFTSKKDADKLLVKIKNDINNNKYSVPSDITFVDRCYKYYEDKKSYQSPNTTKTTNYMIKNHITPFFKDTKLSDITISMFQDFINELYSKDRKLKTITLARNISIAVLNEAYRLKEINEKISDFIVYPKKDKDVTTDIYSLDEVKYLLERVTGNKSLEIPIHLFCYCGMRIGEIAGLTFDDIDYENNIINVNKILINDNKEFIFKKPKTTSSIRSIASSNHVIELIKLERKRQNLLKLQGKLINEKNIICLNSRNTYWRASVFAKTYKDFMKIIHLRYVRPHALRHIHATLLLLGGTDMKTVSGRLGHSDVKITMNTYSHVLNEMDRKAVENIEKVLL</sequence>
<name>A0ABY9PXX5_9FIRM</name>
<dbReference type="Proteomes" id="UP001235030">
    <property type="component" value="Chromosome"/>
</dbReference>
<reference evidence="9 10" key="1">
    <citation type="submission" date="2022-07" db="EMBL/GenBank/DDBJ databases">
        <title>Genome sequence of Terrisporobacter mayombei DSM6539.</title>
        <authorList>
            <person name="Boeer T."/>
            <person name="Bengelsdorf F.R."/>
            <person name="Daniel R."/>
            <person name="Poehlein A."/>
        </authorList>
    </citation>
    <scope>NUCLEOTIDE SEQUENCE [LARGE SCALE GENOMIC DNA]</scope>
    <source>
        <strain evidence="9 10">DSM 6539</strain>
    </source>
</reference>
<proteinExistence type="inferred from homology"/>
<keyword evidence="3" id="KW-0229">DNA integration</keyword>
<evidence type="ECO:0000259" key="7">
    <source>
        <dbReference type="PROSITE" id="PS51898"/>
    </source>
</evidence>
<dbReference type="InterPro" id="IPR010998">
    <property type="entry name" value="Integrase_recombinase_N"/>
</dbReference>
<evidence type="ECO:0000256" key="4">
    <source>
        <dbReference type="ARBA" id="ARBA00023125"/>
    </source>
</evidence>
<dbReference type="PANTHER" id="PTHR30349">
    <property type="entry name" value="PHAGE INTEGRASE-RELATED"/>
    <property type="match status" value="1"/>
</dbReference>
<evidence type="ECO:0000256" key="3">
    <source>
        <dbReference type="ARBA" id="ARBA00022908"/>
    </source>
</evidence>
<dbReference type="Gene3D" id="1.10.443.10">
    <property type="entry name" value="Intergrase catalytic core"/>
    <property type="match status" value="1"/>
</dbReference>
<dbReference type="PANTHER" id="PTHR30349:SF64">
    <property type="entry name" value="PROPHAGE INTEGRASE INTD-RELATED"/>
    <property type="match status" value="1"/>
</dbReference>
<dbReference type="PROSITE" id="PS51898">
    <property type="entry name" value="TYR_RECOMBINASE"/>
    <property type="match status" value="1"/>
</dbReference>
<keyword evidence="10" id="KW-1185">Reference proteome</keyword>